<proteinExistence type="inferred from homology"/>
<keyword evidence="11" id="KW-0995">Kinetochore</keyword>
<evidence type="ECO:0000256" key="7">
    <source>
        <dbReference type="ARBA" id="ARBA00022490"/>
    </source>
</evidence>
<dbReference type="GeneID" id="63802738"/>
<evidence type="ECO:0000256" key="8">
    <source>
        <dbReference type="ARBA" id="ARBA00022618"/>
    </source>
</evidence>
<dbReference type="GO" id="GO:0042729">
    <property type="term" value="C:DASH complex"/>
    <property type="evidence" value="ECO:0007669"/>
    <property type="project" value="InterPro"/>
</dbReference>
<keyword evidence="15" id="KW-0137">Centromere</keyword>
<comment type="caution">
    <text evidence="17">The sequence shown here is derived from an EMBL/GenBank/DDBJ whole genome shotgun (WGS) entry which is preliminary data.</text>
</comment>
<evidence type="ECO:0000256" key="5">
    <source>
        <dbReference type="ARBA" id="ARBA00014520"/>
    </source>
</evidence>
<evidence type="ECO:0000313" key="18">
    <source>
        <dbReference type="Proteomes" id="UP000193922"/>
    </source>
</evidence>
<protein>
    <recommendedName>
        <fullName evidence="5">DASH complex subunit ASK1</fullName>
    </recommendedName>
</protein>
<feature type="region of interest" description="Disordered" evidence="16">
    <location>
        <begin position="1"/>
        <end position="31"/>
    </location>
</feature>
<dbReference type="GO" id="GO:0072686">
    <property type="term" value="C:mitotic spindle"/>
    <property type="evidence" value="ECO:0007669"/>
    <property type="project" value="InterPro"/>
</dbReference>
<evidence type="ECO:0000256" key="11">
    <source>
        <dbReference type="ARBA" id="ARBA00022838"/>
    </source>
</evidence>
<dbReference type="GO" id="GO:0044732">
    <property type="term" value="C:mitotic spindle pole body"/>
    <property type="evidence" value="ECO:0007669"/>
    <property type="project" value="TreeGrafter"/>
</dbReference>
<name>A0A1Y1WLY6_9FUNG</name>
<keyword evidence="12" id="KW-0206">Cytoskeleton</keyword>
<evidence type="ECO:0000256" key="15">
    <source>
        <dbReference type="ARBA" id="ARBA00023328"/>
    </source>
</evidence>
<dbReference type="EMBL" id="MCFD01000001">
    <property type="protein sequence ID" value="ORX74104.1"/>
    <property type="molecule type" value="Genomic_DNA"/>
</dbReference>
<evidence type="ECO:0000256" key="13">
    <source>
        <dbReference type="ARBA" id="ARBA00023242"/>
    </source>
</evidence>
<feature type="region of interest" description="Disordered" evidence="16">
    <location>
        <begin position="648"/>
        <end position="674"/>
    </location>
</feature>
<dbReference type="Pfam" id="PF08655">
    <property type="entry name" value="DASH_Ask1"/>
    <property type="match status" value="1"/>
</dbReference>
<organism evidence="17 18">
    <name type="scientific">Linderina pennispora</name>
    <dbReference type="NCBI Taxonomy" id="61395"/>
    <lineage>
        <taxon>Eukaryota</taxon>
        <taxon>Fungi</taxon>
        <taxon>Fungi incertae sedis</taxon>
        <taxon>Zoopagomycota</taxon>
        <taxon>Kickxellomycotina</taxon>
        <taxon>Kickxellomycetes</taxon>
        <taxon>Kickxellales</taxon>
        <taxon>Kickxellaceae</taxon>
        <taxon>Linderina</taxon>
    </lineage>
</organism>
<accession>A0A1Y1WLY6</accession>
<evidence type="ECO:0000256" key="4">
    <source>
        <dbReference type="ARBA" id="ARBA00010731"/>
    </source>
</evidence>
<feature type="compositionally biased region" description="Low complexity" evidence="16">
    <location>
        <begin position="661"/>
        <end position="670"/>
    </location>
</feature>
<comment type="similarity">
    <text evidence="4">Belongs to the DASH complex ASK1 family.</text>
</comment>
<evidence type="ECO:0000256" key="10">
    <source>
        <dbReference type="ARBA" id="ARBA00022776"/>
    </source>
</evidence>
<evidence type="ECO:0000256" key="3">
    <source>
        <dbReference type="ARBA" id="ARBA00004629"/>
    </source>
</evidence>
<feature type="compositionally biased region" description="Polar residues" evidence="16">
    <location>
        <begin position="414"/>
        <end position="436"/>
    </location>
</feature>
<keyword evidence="18" id="KW-1185">Reference proteome</keyword>
<dbReference type="PANTHER" id="PTHR28200:SF1">
    <property type="entry name" value="DASH COMPLEX SUBUNIT ASK1"/>
    <property type="match status" value="1"/>
</dbReference>
<dbReference type="OrthoDB" id="5573898at2759"/>
<reference evidence="17 18" key="1">
    <citation type="submission" date="2016-07" db="EMBL/GenBank/DDBJ databases">
        <title>Pervasive Adenine N6-methylation of Active Genes in Fungi.</title>
        <authorList>
            <consortium name="DOE Joint Genome Institute"/>
            <person name="Mondo S.J."/>
            <person name="Dannebaum R.O."/>
            <person name="Kuo R.C."/>
            <person name="Labutti K."/>
            <person name="Haridas S."/>
            <person name="Kuo A."/>
            <person name="Salamov A."/>
            <person name="Ahrendt S.R."/>
            <person name="Lipzen A."/>
            <person name="Sullivan W."/>
            <person name="Andreopoulos W.B."/>
            <person name="Clum A."/>
            <person name="Lindquist E."/>
            <person name="Daum C."/>
            <person name="Ramamoorthy G.K."/>
            <person name="Gryganskyi A."/>
            <person name="Culley D."/>
            <person name="Magnuson J.K."/>
            <person name="James T.Y."/>
            <person name="O'Malley M.A."/>
            <person name="Stajich J.E."/>
            <person name="Spatafora J.W."/>
            <person name="Visel A."/>
            <person name="Grigoriev I.V."/>
        </authorList>
    </citation>
    <scope>NUCLEOTIDE SEQUENCE [LARGE SCALE GENOMIC DNA]</scope>
    <source>
        <strain evidence="17 18">ATCC 12442</strain>
    </source>
</reference>
<evidence type="ECO:0000256" key="16">
    <source>
        <dbReference type="SAM" id="MobiDB-lite"/>
    </source>
</evidence>
<keyword evidence="9" id="KW-0493">Microtubule</keyword>
<dbReference type="PANTHER" id="PTHR28200">
    <property type="entry name" value="DASH COMPLEX SUBUNIT ASK1"/>
    <property type="match status" value="1"/>
</dbReference>
<sequence>MSNRPRPSLIPRPDSRASPGNRGQYSPEEELEEIEQKITLTLQEIDANFDRCQRTMARDVMPKIEQMAKLSSELLEASHPWLQFFMSVASAEDQSDESFVRNVQAPEDEPYSHSMGAEDATRFGDMGPTQRAAIEEQAGRGEITAQFPDKPMQLVIIDSDEEAADSDADTEIASPQTPRTGAAKRITDQLSTSAKKRRRVGDTPRKDGASSSSARTPVSMMRAWVHAKQDRNGRPPRYGATPGSAGSYDSLQEVAFEEDDDDDDEEDEEEMLEEINTLLHRYESPRPTKWRSPIGIRRVTSTGTYSGLGQVVATELCQIDVIEFRHSSSCVRQLRVPVVSDNGEDDDDIDMQALAAKYASPQSAVRSESAHETGTGVPGLRGDAEAMDIDGADEDVHMEDIDADESLISPPPQIRTTLTPLSAGSQPSVNGSPTSPTAATATTAKALTRSQSQDMTARPASQAISSRPRPQSQNAMTRPQAQNAATRPRSQDAIARPAVPNGPTWQFGRHSLADTDDISPLANRGSRQQPGTLQPTTSYTERFQPLGMADGEDDPFGPSPPPDRPASAHASFTSRSDTLMGSDVTATILSPNLDMNDTDHHGLHANTTDSQLNESSMSLENQDYTGSGLTNMDGTTTILPTREMLQQAARQARDSEAQNTSGLEGVSVLGGDDDDVTQTSFVSMASNTEATV</sequence>
<feature type="compositionally biased region" description="Polar residues" evidence="16">
    <location>
        <begin position="525"/>
        <end position="541"/>
    </location>
</feature>
<dbReference type="RefSeq" id="XP_040747315.1">
    <property type="nucleotide sequence ID" value="XM_040886090.1"/>
</dbReference>
<dbReference type="STRING" id="61395.A0A1Y1WLY6"/>
<feature type="region of interest" description="Disordered" evidence="16">
    <location>
        <begin position="404"/>
        <end position="578"/>
    </location>
</feature>
<dbReference type="GO" id="GO:0005874">
    <property type="term" value="C:microtubule"/>
    <property type="evidence" value="ECO:0007669"/>
    <property type="project" value="UniProtKB-KW"/>
</dbReference>
<evidence type="ECO:0000256" key="6">
    <source>
        <dbReference type="ARBA" id="ARBA00022454"/>
    </source>
</evidence>
<evidence type="ECO:0000256" key="9">
    <source>
        <dbReference type="ARBA" id="ARBA00022701"/>
    </source>
</evidence>
<feature type="compositionally biased region" description="Polar residues" evidence="16">
    <location>
        <begin position="462"/>
        <end position="485"/>
    </location>
</feature>
<evidence type="ECO:0000256" key="12">
    <source>
        <dbReference type="ARBA" id="ARBA00023212"/>
    </source>
</evidence>
<evidence type="ECO:0000313" key="17">
    <source>
        <dbReference type="EMBL" id="ORX74104.1"/>
    </source>
</evidence>
<comment type="subcellular location">
    <subcellularLocation>
        <location evidence="3">Chromosome</location>
        <location evidence="3">Centromere</location>
        <location evidence="3">Kinetochore</location>
    </subcellularLocation>
    <subcellularLocation>
        <location evidence="2">Cytoplasm</location>
        <location evidence="2">Cytoskeleton</location>
        <location evidence="2">Spindle</location>
    </subcellularLocation>
    <subcellularLocation>
        <location evidence="1">Nucleus</location>
    </subcellularLocation>
</comment>
<dbReference type="GO" id="GO:0051301">
    <property type="term" value="P:cell division"/>
    <property type="evidence" value="ECO:0007669"/>
    <property type="project" value="UniProtKB-KW"/>
</dbReference>
<evidence type="ECO:0000256" key="2">
    <source>
        <dbReference type="ARBA" id="ARBA00004186"/>
    </source>
</evidence>
<dbReference type="InterPro" id="IPR013964">
    <property type="entry name" value="DASH_Ask1"/>
</dbReference>
<keyword evidence="14" id="KW-0131">Cell cycle</keyword>
<dbReference type="Proteomes" id="UP000193922">
    <property type="component" value="Unassembled WGS sequence"/>
</dbReference>
<dbReference type="AlphaFoldDB" id="A0A1Y1WLY6"/>
<feature type="region of interest" description="Disordered" evidence="16">
    <location>
        <begin position="360"/>
        <end position="385"/>
    </location>
</feature>
<keyword evidence="8" id="KW-0132">Cell division</keyword>
<keyword evidence="7" id="KW-0963">Cytoplasm</keyword>
<gene>
    <name evidence="17" type="ORF">DL89DRAFT_264069</name>
</gene>
<feature type="region of interest" description="Disordered" evidence="16">
    <location>
        <begin position="162"/>
        <end position="249"/>
    </location>
</feature>
<keyword evidence="10" id="KW-0498">Mitosis</keyword>
<keyword evidence="6" id="KW-0158">Chromosome</keyword>
<keyword evidence="13" id="KW-0539">Nucleus</keyword>
<evidence type="ECO:0000256" key="14">
    <source>
        <dbReference type="ARBA" id="ARBA00023306"/>
    </source>
</evidence>
<feature type="compositionally biased region" description="Low complexity" evidence="16">
    <location>
        <begin position="437"/>
        <end position="448"/>
    </location>
</feature>
<evidence type="ECO:0000256" key="1">
    <source>
        <dbReference type="ARBA" id="ARBA00004123"/>
    </source>
</evidence>
<dbReference type="GO" id="GO:0008608">
    <property type="term" value="P:attachment of spindle microtubules to kinetochore"/>
    <property type="evidence" value="ECO:0007669"/>
    <property type="project" value="InterPro"/>
</dbReference>